<protein>
    <recommendedName>
        <fullName evidence="3 17">Alkaline phosphatase</fullName>
        <ecNumber evidence="3 17">3.1.3.1</ecNumber>
    </recommendedName>
</protein>
<dbReference type="SMART" id="SM00098">
    <property type="entry name" value="alkPPc"/>
    <property type="match status" value="1"/>
</dbReference>
<keyword evidence="13" id="KW-0449">Lipoprotein</keyword>
<evidence type="ECO:0000256" key="6">
    <source>
        <dbReference type="ARBA" id="ARBA00022622"/>
    </source>
</evidence>
<reference evidence="20" key="1">
    <citation type="submission" date="2025-08" db="UniProtKB">
        <authorList>
            <consortium name="RefSeq"/>
        </authorList>
    </citation>
    <scope>IDENTIFICATION</scope>
</reference>
<dbReference type="EC" id="3.1.3.1" evidence="3 17"/>
<feature type="binding site" evidence="15">
    <location>
        <position position="181"/>
    </location>
    <ligand>
        <name>Mg(2+)</name>
        <dbReference type="ChEBI" id="CHEBI:18420"/>
    </ligand>
</feature>
<dbReference type="GO" id="GO:0004035">
    <property type="term" value="F:alkaline phosphatase activity"/>
    <property type="evidence" value="ECO:0007669"/>
    <property type="project" value="UniProtKB-EC"/>
</dbReference>
<dbReference type="AlphaFoldDB" id="A0A6P7TM03"/>
<proteinExistence type="inferred from homology"/>
<organism evidence="19 20">
    <name type="scientific">Octopus sinensis</name>
    <name type="common">East Asian common octopus</name>
    <dbReference type="NCBI Taxonomy" id="2607531"/>
    <lineage>
        <taxon>Eukaryota</taxon>
        <taxon>Metazoa</taxon>
        <taxon>Spiralia</taxon>
        <taxon>Lophotrochozoa</taxon>
        <taxon>Mollusca</taxon>
        <taxon>Cephalopoda</taxon>
        <taxon>Coleoidea</taxon>
        <taxon>Octopodiformes</taxon>
        <taxon>Octopoda</taxon>
        <taxon>Incirrata</taxon>
        <taxon>Octopodidae</taxon>
        <taxon>Octopus</taxon>
    </lineage>
</organism>
<evidence type="ECO:0000256" key="14">
    <source>
        <dbReference type="PIRSR" id="PIRSR601952-1"/>
    </source>
</evidence>
<dbReference type="PRINTS" id="PR00113">
    <property type="entry name" value="ALKPHPHTASE"/>
</dbReference>
<evidence type="ECO:0000256" key="17">
    <source>
        <dbReference type="RuleBase" id="RU003947"/>
    </source>
</evidence>
<sequence length="543" mass="59695">MEGLIFLFLTAVVISSLGSDLRVAAYDLGEPYTPAEWEKHAEETLNDILNRVPVKQRAKNIILFIGDGMGLPTIAAARILKGQLKGKYEIPLAFEKFPYTALSKTHSADRQVADSASTATAYLGGVKTNFGMSGMAAPYPFGKCGNDSEYEKNKVDSILTLAHKAGKSTGIVSTCRLTHASPSACYAHTADRDWESDADMVGVKGGCSDIAKQLIDDNKYIQVMMGGGRYKFLPRDYMDPEKKETITSGRLDKRNLPEEWEKEKKDKNLKYKYVWNKGQFDAIDPKETDYVLGLFEPSHMQFDLDRDTSAAGEPSLAEMVEKAIKILKKNKNGFFLFVEGGKIDSAHHDTLAKKALYEALGLDKAVETALKLVDLKETLVIATADHSISFQTLGYGTRNNSILGLVDRIAWGGASDNMPYASLVYSSGPNHPAGRKNLTNVAIDADNYLPQVGVPLNYSSHTGEDVAIYSIGPWAHLFQGSMEQTNIHHFMAYAACLGNYDYAAKAENCKGVNAATSLLPNQLIFWVALISLFNLFVTFDWLG</sequence>
<evidence type="ECO:0000256" key="16">
    <source>
        <dbReference type="RuleBase" id="RU003946"/>
    </source>
</evidence>
<evidence type="ECO:0000256" key="7">
    <source>
        <dbReference type="ARBA" id="ARBA00022723"/>
    </source>
</evidence>
<feature type="binding site" evidence="15">
    <location>
        <position position="461"/>
    </location>
    <ligand>
        <name>Zn(2+)</name>
        <dbReference type="ChEBI" id="CHEBI:29105"/>
        <label>2</label>
    </ligand>
</feature>
<keyword evidence="7 15" id="KW-0479">Metal-binding</keyword>
<evidence type="ECO:0000256" key="13">
    <source>
        <dbReference type="ARBA" id="ARBA00023288"/>
    </source>
</evidence>
<dbReference type="GO" id="GO:0005886">
    <property type="term" value="C:plasma membrane"/>
    <property type="evidence" value="ECO:0007669"/>
    <property type="project" value="UniProtKB-SubCell"/>
</dbReference>
<evidence type="ECO:0000256" key="1">
    <source>
        <dbReference type="ARBA" id="ARBA00004609"/>
    </source>
</evidence>
<dbReference type="InterPro" id="IPR017850">
    <property type="entry name" value="Alkaline_phosphatase_core_sf"/>
</dbReference>
<dbReference type="InterPro" id="IPR018299">
    <property type="entry name" value="Alkaline_phosphatase_AS"/>
</dbReference>
<comment type="subcellular location">
    <subcellularLocation>
        <location evidence="1">Cell membrane</location>
        <topology evidence="1">Lipid-anchor</topology>
        <topology evidence="1">GPI-anchor</topology>
    </subcellularLocation>
</comment>
<evidence type="ECO:0000256" key="4">
    <source>
        <dbReference type="ARBA" id="ARBA00022475"/>
    </source>
</evidence>
<dbReference type="GO" id="GO:0046872">
    <property type="term" value="F:metal ion binding"/>
    <property type="evidence" value="ECO:0007669"/>
    <property type="project" value="UniProtKB-KW"/>
</dbReference>
<comment type="cofactor">
    <cofactor evidence="15">
        <name>Zn(2+)</name>
        <dbReference type="ChEBI" id="CHEBI:29105"/>
    </cofactor>
    <text evidence="15">Binds 2 Zn(2+) ions.</text>
</comment>
<dbReference type="PROSITE" id="PS00123">
    <property type="entry name" value="ALKALINE_PHOSPHATASE"/>
    <property type="match status" value="1"/>
</dbReference>
<gene>
    <name evidence="20" type="primary">LOC115224332</name>
</gene>
<feature type="binding site" evidence="15">
    <location>
        <position position="179"/>
    </location>
    <ligand>
        <name>Mg(2+)</name>
        <dbReference type="ChEBI" id="CHEBI:18420"/>
    </ligand>
</feature>
<evidence type="ECO:0000313" key="19">
    <source>
        <dbReference type="Proteomes" id="UP000515154"/>
    </source>
</evidence>
<accession>A0A6P7TM03</accession>
<feature type="binding site" evidence="15">
    <location>
        <position position="348"/>
    </location>
    <ligand>
        <name>Zn(2+)</name>
        <dbReference type="ChEBI" id="CHEBI:29105"/>
        <label>2</label>
    </ligand>
</feature>
<dbReference type="KEGG" id="osn:115224332"/>
<feature type="binding site" evidence="15">
    <location>
        <position position="385"/>
    </location>
    <ligand>
        <name>Zn(2+)</name>
        <dbReference type="ChEBI" id="CHEBI:29105"/>
        <label>2</label>
    </ligand>
</feature>
<evidence type="ECO:0000256" key="15">
    <source>
        <dbReference type="PIRSR" id="PIRSR601952-2"/>
    </source>
</evidence>
<feature type="chain" id="PRO_5028972228" description="Alkaline phosphatase" evidence="18">
    <location>
        <begin position="19"/>
        <end position="543"/>
    </location>
</feature>
<dbReference type="RefSeq" id="XP_029651060.2">
    <property type="nucleotide sequence ID" value="XM_029795200.2"/>
</dbReference>
<dbReference type="CDD" id="cd16012">
    <property type="entry name" value="ALP"/>
    <property type="match status" value="1"/>
</dbReference>
<evidence type="ECO:0000256" key="18">
    <source>
        <dbReference type="SAM" id="SignalP"/>
    </source>
</evidence>
<feature type="binding site" evidence="15">
    <location>
        <position position="67"/>
    </location>
    <ligand>
        <name>Mg(2+)</name>
        <dbReference type="ChEBI" id="CHEBI:18420"/>
    </ligand>
</feature>
<dbReference type="PANTHER" id="PTHR11596">
    <property type="entry name" value="ALKALINE PHOSPHATASE"/>
    <property type="match status" value="1"/>
</dbReference>
<keyword evidence="11" id="KW-0472">Membrane</keyword>
<evidence type="ECO:0000256" key="9">
    <source>
        <dbReference type="ARBA" id="ARBA00022833"/>
    </source>
</evidence>
<evidence type="ECO:0000256" key="5">
    <source>
        <dbReference type="ARBA" id="ARBA00022553"/>
    </source>
</evidence>
<evidence type="ECO:0000256" key="2">
    <source>
        <dbReference type="ARBA" id="ARBA00005984"/>
    </source>
</evidence>
<evidence type="ECO:0000256" key="12">
    <source>
        <dbReference type="ARBA" id="ARBA00023180"/>
    </source>
</evidence>
<feature type="active site" description="Phosphoserine intermediate" evidence="14">
    <location>
        <position position="115"/>
    </location>
</feature>
<evidence type="ECO:0000313" key="20">
    <source>
        <dbReference type="RefSeq" id="XP_029651060.2"/>
    </source>
</evidence>
<keyword evidence="9 15" id="KW-0862">Zinc</keyword>
<feature type="binding site" evidence="15">
    <location>
        <position position="67"/>
    </location>
    <ligand>
        <name>Zn(2+)</name>
        <dbReference type="ChEBI" id="CHEBI:29105"/>
        <label>2</label>
    </ligand>
</feature>
<dbReference type="InterPro" id="IPR001952">
    <property type="entry name" value="Alkaline_phosphatase"/>
</dbReference>
<evidence type="ECO:0000256" key="10">
    <source>
        <dbReference type="ARBA" id="ARBA00022842"/>
    </source>
</evidence>
<feature type="binding site" evidence="15">
    <location>
        <position position="386"/>
    </location>
    <ligand>
        <name>Zn(2+)</name>
        <dbReference type="ChEBI" id="CHEBI:29105"/>
        <label>2</label>
    </ligand>
</feature>
<feature type="signal peptide" evidence="18">
    <location>
        <begin position="1"/>
        <end position="18"/>
    </location>
</feature>
<dbReference type="PANTHER" id="PTHR11596:SF5">
    <property type="entry name" value="ALKALINE PHOSPHATASE"/>
    <property type="match status" value="1"/>
</dbReference>
<keyword evidence="18" id="KW-0732">Signal</keyword>
<dbReference type="Gene3D" id="3.40.720.10">
    <property type="entry name" value="Alkaline Phosphatase, subunit A"/>
    <property type="match status" value="1"/>
</dbReference>
<comment type="cofactor">
    <cofactor evidence="15">
        <name>Mg(2+)</name>
        <dbReference type="ChEBI" id="CHEBI:18420"/>
    </cofactor>
    <text evidence="15">Binds 1 Mg(2+) ion.</text>
</comment>
<feature type="binding site" evidence="15">
    <location>
        <position position="339"/>
    </location>
    <ligand>
        <name>Mg(2+)</name>
        <dbReference type="ChEBI" id="CHEBI:18420"/>
    </ligand>
</feature>
<keyword evidence="6" id="KW-0336">GPI-anchor</keyword>
<evidence type="ECO:0000256" key="3">
    <source>
        <dbReference type="ARBA" id="ARBA00012647"/>
    </source>
</evidence>
<keyword evidence="8 17" id="KW-0378">Hydrolase</keyword>
<evidence type="ECO:0000256" key="8">
    <source>
        <dbReference type="ARBA" id="ARBA00022801"/>
    </source>
</evidence>
<dbReference type="FunFam" id="3.40.720.10:FF:000008">
    <property type="entry name" value="Alkaline phosphatase"/>
    <property type="match status" value="1"/>
</dbReference>
<keyword evidence="5" id="KW-0597">Phosphoprotein</keyword>
<feature type="binding site" evidence="15">
    <location>
        <position position="344"/>
    </location>
    <ligand>
        <name>Mg(2+)</name>
        <dbReference type="ChEBI" id="CHEBI:18420"/>
    </ligand>
</feature>
<dbReference type="GO" id="GO:0098552">
    <property type="term" value="C:side of membrane"/>
    <property type="evidence" value="ECO:0007669"/>
    <property type="project" value="UniProtKB-KW"/>
</dbReference>
<keyword evidence="19" id="KW-1185">Reference proteome</keyword>
<name>A0A6P7TM03_9MOLL</name>
<evidence type="ECO:0000256" key="11">
    <source>
        <dbReference type="ARBA" id="ARBA00023136"/>
    </source>
</evidence>
<comment type="catalytic activity">
    <reaction evidence="17">
        <text>a phosphate monoester + H2O = an alcohol + phosphate</text>
        <dbReference type="Rhea" id="RHEA:15017"/>
        <dbReference type="ChEBI" id="CHEBI:15377"/>
        <dbReference type="ChEBI" id="CHEBI:30879"/>
        <dbReference type="ChEBI" id="CHEBI:43474"/>
        <dbReference type="ChEBI" id="CHEBI:67140"/>
        <dbReference type="EC" id="3.1.3.1"/>
    </reaction>
</comment>
<dbReference type="Proteomes" id="UP000515154">
    <property type="component" value="Linkage group LG25"/>
</dbReference>
<keyword evidence="4" id="KW-1003">Cell membrane</keyword>
<keyword evidence="12" id="KW-0325">Glycoprotein</keyword>
<dbReference type="SUPFAM" id="SSF53649">
    <property type="entry name" value="Alkaline phosphatase-like"/>
    <property type="match status" value="1"/>
</dbReference>
<dbReference type="Pfam" id="PF00245">
    <property type="entry name" value="Alk_phosphatase"/>
    <property type="match status" value="1"/>
</dbReference>
<comment type="similarity">
    <text evidence="2 16">Belongs to the alkaline phosphatase family.</text>
</comment>
<keyword evidence="10 15" id="KW-0460">Magnesium</keyword>